<keyword evidence="2" id="KW-0812">Transmembrane</keyword>
<dbReference type="GeneID" id="64858470"/>
<proteinExistence type="predicted"/>
<sequence length="664" mass="73666">MDGSNEKQLHSSATTPVMNAIKEEEDMPPTPIEPVTSEFKTPYLGNETTNMSSTDLFQTAKATFTNSQVQTKFMSPPVAGFYSAKDGNNSSSSLIYNSGFTFGDSNNNGGTNTSSSNTPTKTVPVGVPTASNFKREPRRNSLKYVPGSKLAPPPISRNRSPIRNTSPEVIPTSKRSSTYLESPFNFTQGHHEPPKTTITSPHKSTPPSSAGSRTSFRKGHRYKHSSVSMNFFQETEVKIPLNIAKSLPIPDFGDILQNLPWPKAHIQLVIVSLQLLLGISIFFIGNAKAWSNFITLSHFITYDIIGSLAIILIETLSHFEAWFTGTITFPFGLNRVDVLLSFALAVSLCFVGLDLLFHMLEEFIAIFVESSNPDHHSDIVAQIPHSHHDGMAAGQLISGYNITMWYAVVLFSLFLATLSLFKTFYANTNSKLKTKNPMITIIYSFYLLIFPSLPDNLSNISDYVASFLISMFILVHGLTIAEWTSTILLLGFSTTVLPSSAFLLDQDTHSQNQLEDVNSHNEKMNNVSNGLNKVIMGRKRSASSLPVATSMKNHHCNDDSILNSFLSIFKFKKSGNRRKFNNPSNIKAIIKEKIENLSEFKSRCHLNDGDLIIIKTNFSLFIVLLKIDLKGGSNDDETSLRFAVDKCIKKCLPNSETTIEIDRI</sequence>
<feature type="transmembrane region" description="Helical" evidence="2">
    <location>
        <begin position="404"/>
        <end position="425"/>
    </location>
</feature>
<feature type="compositionally biased region" description="Polar residues" evidence="1">
    <location>
        <begin position="173"/>
        <end position="188"/>
    </location>
</feature>
<evidence type="ECO:0000313" key="4">
    <source>
        <dbReference type="Proteomes" id="UP000644660"/>
    </source>
</evidence>
<dbReference type="EMBL" id="CAEFZW010000006">
    <property type="protein sequence ID" value="CAB4255427.1"/>
    <property type="molecule type" value="Genomic_DNA"/>
</dbReference>
<feature type="compositionally biased region" description="Polar residues" evidence="1">
    <location>
        <begin position="196"/>
        <end position="214"/>
    </location>
</feature>
<dbReference type="AlphaFoldDB" id="A0A8H2ZKR3"/>
<evidence type="ECO:0000256" key="1">
    <source>
        <dbReference type="SAM" id="MobiDB-lite"/>
    </source>
</evidence>
<dbReference type="RefSeq" id="XP_041407271.1">
    <property type="nucleotide sequence ID" value="XM_041551337.1"/>
</dbReference>
<dbReference type="OrthoDB" id="5382797at2759"/>
<keyword evidence="2" id="KW-0472">Membrane</keyword>
<gene>
    <name evidence="3" type="ORF">KABA2_06S05148</name>
</gene>
<name>A0A8H2ZKR3_9SACH</name>
<accession>A0A8H2ZKR3</accession>
<feature type="transmembrane region" description="Helical" evidence="2">
    <location>
        <begin position="338"/>
        <end position="360"/>
    </location>
</feature>
<feature type="compositionally biased region" description="Low complexity" evidence="1">
    <location>
        <begin position="107"/>
        <end position="129"/>
    </location>
</feature>
<evidence type="ECO:0000256" key="2">
    <source>
        <dbReference type="SAM" id="Phobius"/>
    </source>
</evidence>
<feature type="transmembrane region" description="Helical" evidence="2">
    <location>
        <begin position="299"/>
        <end position="317"/>
    </location>
</feature>
<feature type="transmembrane region" description="Helical" evidence="2">
    <location>
        <begin position="460"/>
        <end position="480"/>
    </location>
</feature>
<feature type="transmembrane region" description="Helical" evidence="2">
    <location>
        <begin position="266"/>
        <end position="287"/>
    </location>
</feature>
<reference evidence="3 4" key="1">
    <citation type="submission" date="2020-05" db="EMBL/GenBank/DDBJ databases">
        <authorList>
            <person name="Casaregola S."/>
            <person name="Devillers H."/>
            <person name="Grondin C."/>
        </authorList>
    </citation>
    <scope>NUCLEOTIDE SEQUENCE [LARGE SCALE GENOMIC DNA]</scope>
    <source>
        <strain evidence="3 4">CLIB 1767</strain>
    </source>
</reference>
<organism evidence="3 4">
    <name type="scientific">Maudiozyma barnettii</name>
    <dbReference type="NCBI Taxonomy" id="61262"/>
    <lineage>
        <taxon>Eukaryota</taxon>
        <taxon>Fungi</taxon>
        <taxon>Dikarya</taxon>
        <taxon>Ascomycota</taxon>
        <taxon>Saccharomycotina</taxon>
        <taxon>Saccharomycetes</taxon>
        <taxon>Saccharomycetales</taxon>
        <taxon>Saccharomycetaceae</taxon>
        <taxon>Maudiozyma</taxon>
    </lineage>
</organism>
<evidence type="ECO:0008006" key="5">
    <source>
        <dbReference type="Google" id="ProtNLM"/>
    </source>
</evidence>
<protein>
    <recommendedName>
        <fullName evidence="5">Protein ZRG17</fullName>
    </recommendedName>
</protein>
<evidence type="ECO:0000313" key="3">
    <source>
        <dbReference type="EMBL" id="CAB4255427.1"/>
    </source>
</evidence>
<feature type="region of interest" description="Disordered" evidence="1">
    <location>
        <begin position="107"/>
        <end position="219"/>
    </location>
</feature>
<keyword evidence="4" id="KW-1185">Reference proteome</keyword>
<keyword evidence="2" id="KW-1133">Transmembrane helix</keyword>
<dbReference type="Proteomes" id="UP000644660">
    <property type="component" value="Unassembled WGS sequence"/>
</dbReference>
<feature type="region of interest" description="Disordered" evidence="1">
    <location>
        <begin position="1"/>
        <end position="51"/>
    </location>
</feature>
<comment type="caution">
    <text evidence="3">The sequence shown here is derived from an EMBL/GenBank/DDBJ whole genome shotgun (WGS) entry which is preliminary data.</text>
</comment>
<feature type="transmembrane region" description="Helical" evidence="2">
    <location>
        <begin position="437"/>
        <end position="454"/>
    </location>
</feature>